<name>A0ABX8JRP0_9ENTR</name>
<reference evidence="1 2" key="1">
    <citation type="submission" date="2021-06" db="EMBL/GenBank/DDBJ databases">
        <title>Leclercia pneumoniae sp. nov.</title>
        <authorList>
            <person name="Hoenemann M."/>
            <person name="Viehweger A."/>
            <person name="Dietze N."/>
        </authorList>
    </citation>
    <scope>NUCLEOTIDE SEQUENCE [LARGE SCALE GENOMIC DNA]</scope>
    <source>
        <strain evidence="2">49125</strain>
    </source>
</reference>
<accession>A0ABX8JRP0</accession>
<sequence>MRKSTARQFFQQYFAATKGVSWLARQCEAQRFKILEELMQWDVTTPTSER</sequence>
<dbReference type="RefSeq" id="WP_046884995.1">
    <property type="nucleotide sequence ID" value="NZ_CP071383.1"/>
</dbReference>
<dbReference type="EMBL" id="CP076838">
    <property type="protein sequence ID" value="QWW78972.1"/>
    <property type="molecule type" value="Genomic_DNA"/>
</dbReference>
<dbReference type="Pfam" id="PF15894">
    <property type="entry name" value="SgrT"/>
    <property type="match status" value="1"/>
</dbReference>
<evidence type="ECO:0000313" key="2">
    <source>
        <dbReference type="Proteomes" id="UP000683497"/>
    </source>
</evidence>
<dbReference type="Proteomes" id="UP000683497">
    <property type="component" value="Chromosome"/>
</dbReference>
<protein>
    <submittedName>
        <fullName evidence="1">Glucose uptake inhibitor SgrT</fullName>
    </submittedName>
</protein>
<evidence type="ECO:0000313" key="1">
    <source>
        <dbReference type="EMBL" id="QWW78972.1"/>
    </source>
</evidence>
<gene>
    <name evidence="1" type="primary">sgrT</name>
    <name evidence="1" type="ORF">KQ929_17290</name>
</gene>
<proteinExistence type="predicted"/>
<organism evidence="1 2">
    <name type="scientific">Leclercia pneumoniae</name>
    <dbReference type="NCBI Taxonomy" id="2815358"/>
    <lineage>
        <taxon>Bacteria</taxon>
        <taxon>Pseudomonadati</taxon>
        <taxon>Pseudomonadota</taxon>
        <taxon>Gammaproteobacteria</taxon>
        <taxon>Enterobacterales</taxon>
        <taxon>Enterobacteriaceae</taxon>
        <taxon>Leclercia</taxon>
    </lineage>
</organism>
<dbReference type="InterPro" id="IPR031767">
    <property type="entry name" value="SgrT"/>
</dbReference>
<keyword evidence="2" id="KW-1185">Reference proteome</keyword>